<dbReference type="Gene3D" id="1.50.10.10">
    <property type="match status" value="1"/>
</dbReference>
<keyword evidence="4" id="KW-1185">Reference proteome</keyword>
<dbReference type="InterPro" id="IPR012341">
    <property type="entry name" value="6hp_glycosidase-like_sf"/>
</dbReference>
<dbReference type="GO" id="GO:0016787">
    <property type="term" value="F:hydrolase activity"/>
    <property type="evidence" value="ECO:0007669"/>
    <property type="project" value="UniProtKB-KW"/>
</dbReference>
<comment type="caution">
    <text evidence="3">The sequence shown here is derived from an EMBL/GenBank/DDBJ whole genome shotgun (WGS) entry which is preliminary data.</text>
</comment>
<evidence type="ECO:0000259" key="2">
    <source>
        <dbReference type="Pfam" id="PF19291"/>
    </source>
</evidence>
<evidence type="ECO:0000259" key="1">
    <source>
        <dbReference type="Pfam" id="PF00723"/>
    </source>
</evidence>
<dbReference type="Pfam" id="PF19291">
    <property type="entry name" value="TREH_N"/>
    <property type="match status" value="1"/>
</dbReference>
<sequence length="603" mass="65827">MPAATPPGGAPTRDEDGYAPLADYAGIGDGRSVALIAKDGSVDWWAVPDLHGVPAFAALLDPREGGSISLRPDEPFTVERGYVGDTNVVATEFVTRSGRVRVTDALNTGVAGRLPWSELARRVEGVEGHVPMRWEVSPGSALGVLAPWADEHETGPLLKLDDLTMGVRCGDVGSHETHGSSVTGHFRTAPGSRGVLGVVATSREPLYLPGADQLDSRIDRTVRGWQDWSDTLVWSGSWEKAVRRAALALKLLLYAPTGAIAAAATTSVPERLDGGKNWDYRYTWVRDTAYTLDAFVRLGLHEEVHAAVSWLLATVERHGPELQPFYSLDGELPGGSRRRDVPGYRRSAPVVDGNDAAGQLQLGPYGDLFQTVFLCVQEGHVLDARTSRVLADLADRCCDDWQRRDAGMWELHDERHFTLSKMSCWQALDRAARLADGGHLPGNPRRWRMESARIREWVAEHCWSEERQAYTLHAGTEDLDAGVLLGARFGFDRGPRMASTVTAVRQELGTGPLLHRYSGMQKEEGAFLACTFWAVEALAFTDQLEQAKHLMDEVLALTDGPGLLSEMVDPRDGSLLGNLPQALSYLGLINAACAVDEVERREA</sequence>
<evidence type="ECO:0000313" key="4">
    <source>
        <dbReference type="Proteomes" id="UP000800981"/>
    </source>
</evidence>
<feature type="domain" description="Trehalase-like N-terminal" evidence="2">
    <location>
        <begin position="27"/>
        <end position="124"/>
    </location>
</feature>
<dbReference type="EMBL" id="JAANNP010000004">
    <property type="protein sequence ID" value="NHC14089.1"/>
    <property type="molecule type" value="Genomic_DNA"/>
</dbReference>
<reference evidence="3 4" key="1">
    <citation type="submission" date="2020-03" db="EMBL/GenBank/DDBJ databases">
        <title>Two novel Motilibacter sp.</title>
        <authorList>
            <person name="Liu S."/>
        </authorList>
    </citation>
    <scope>NUCLEOTIDE SEQUENCE [LARGE SCALE GENOMIC DNA]</scope>
    <source>
        <strain evidence="3 4">E257</strain>
    </source>
</reference>
<dbReference type="Pfam" id="PF00723">
    <property type="entry name" value="Glyco_hydro_15"/>
    <property type="match status" value="1"/>
</dbReference>
<dbReference type="Proteomes" id="UP000800981">
    <property type="component" value="Unassembled WGS sequence"/>
</dbReference>
<accession>A0ABX0GT69</accession>
<dbReference type="InterPro" id="IPR045582">
    <property type="entry name" value="Trehalase-like_N"/>
</dbReference>
<organism evidence="3 4">
    <name type="scientific">Motilibacter deserti</name>
    <dbReference type="NCBI Taxonomy" id="2714956"/>
    <lineage>
        <taxon>Bacteria</taxon>
        <taxon>Bacillati</taxon>
        <taxon>Actinomycetota</taxon>
        <taxon>Actinomycetes</taxon>
        <taxon>Motilibacterales</taxon>
        <taxon>Motilibacteraceae</taxon>
        <taxon>Motilibacter</taxon>
    </lineage>
</organism>
<proteinExistence type="predicted"/>
<dbReference type="InterPro" id="IPR011613">
    <property type="entry name" value="GH15-like"/>
</dbReference>
<dbReference type="SUPFAM" id="SSF48208">
    <property type="entry name" value="Six-hairpin glycosidases"/>
    <property type="match status" value="1"/>
</dbReference>
<evidence type="ECO:0000313" key="3">
    <source>
        <dbReference type="EMBL" id="NHC14089.1"/>
    </source>
</evidence>
<name>A0ABX0GT69_9ACTN</name>
<gene>
    <name evidence="3" type="ORF">G9H71_09880</name>
</gene>
<protein>
    <submittedName>
        <fullName evidence="3">Glycoside hydrolase family 15 protein</fullName>
    </submittedName>
</protein>
<dbReference type="PANTHER" id="PTHR31616:SF0">
    <property type="entry name" value="GLUCAN 1,4-ALPHA-GLUCOSIDASE"/>
    <property type="match status" value="1"/>
</dbReference>
<keyword evidence="3" id="KW-0378">Hydrolase</keyword>
<dbReference type="InterPro" id="IPR008928">
    <property type="entry name" value="6-hairpin_glycosidase_sf"/>
</dbReference>
<feature type="domain" description="GH15-like" evidence="1">
    <location>
        <begin position="240"/>
        <end position="539"/>
    </location>
</feature>
<dbReference type="PANTHER" id="PTHR31616">
    <property type="entry name" value="TREHALASE"/>
    <property type="match status" value="1"/>
</dbReference>